<feature type="non-terminal residue" evidence="1">
    <location>
        <position position="1"/>
    </location>
</feature>
<dbReference type="AlphaFoldDB" id="X1VYU4"/>
<accession>X1VYU4</accession>
<comment type="caution">
    <text evidence="1">The sequence shown here is derived from an EMBL/GenBank/DDBJ whole genome shotgun (WGS) entry which is preliminary data.</text>
</comment>
<sequence>SLVSRSTEFTPAKPIYCRRGLYVTNITVEAEGALIQWRELKHEGGD</sequence>
<reference evidence="1" key="1">
    <citation type="journal article" date="2014" name="Front. Microbiol.">
        <title>High frequency of phylogenetically diverse reductive dehalogenase-homologous genes in deep subseafloor sedimentary metagenomes.</title>
        <authorList>
            <person name="Kawai M."/>
            <person name="Futagami T."/>
            <person name="Toyoda A."/>
            <person name="Takaki Y."/>
            <person name="Nishi S."/>
            <person name="Hori S."/>
            <person name="Arai W."/>
            <person name="Tsubouchi T."/>
            <person name="Morono Y."/>
            <person name="Uchiyama I."/>
            <person name="Ito T."/>
            <person name="Fujiyama A."/>
            <person name="Inagaki F."/>
            <person name="Takami H."/>
        </authorList>
    </citation>
    <scope>NUCLEOTIDE SEQUENCE</scope>
    <source>
        <strain evidence="1">Expedition CK06-06</strain>
    </source>
</reference>
<gene>
    <name evidence="1" type="ORF">S12H4_57924</name>
</gene>
<protein>
    <submittedName>
        <fullName evidence="1">Uncharacterized protein</fullName>
    </submittedName>
</protein>
<evidence type="ECO:0000313" key="1">
    <source>
        <dbReference type="EMBL" id="GAJ24876.1"/>
    </source>
</evidence>
<proteinExistence type="predicted"/>
<name>X1VYU4_9ZZZZ</name>
<organism evidence="1">
    <name type="scientific">marine sediment metagenome</name>
    <dbReference type="NCBI Taxonomy" id="412755"/>
    <lineage>
        <taxon>unclassified sequences</taxon>
        <taxon>metagenomes</taxon>
        <taxon>ecological metagenomes</taxon>
    </lineage>
</organism>
<dbReference type="EMBL" id="BARW01037536">
    <property type="protein sequence ID" value="GAJ24876.1"/>
    <property type="molecule type" value="Genomic_DNA"/>
</dbReference>